<sequence length="145" mass="15564">MSDHTSSAVTISAPPADILGVIADFASYPDWADGIKAADVVEHGADGRPARVRFTIDAGLVKDTYTLGYSWDGLGVRWELVEAGSALSAMTGSYTLAEQSPSATDVTYELSIALRVPVPGIMRRRGERQIVDTALKGLRRRVERG</sequence>
<dbReference type="Proteomes" id="UP001165092">
    <property type="component" value="Unassembled WGS sequence"/>
</dbReference>
<accession>A0A9W6P2R4</accession>
<dbReference type="Pfam" id="PF10604">
    <property type="entry name" value="Polyketide_cyc2"/>
    <property type="match status" value="1"/>
</dbReference>
<evidence type="ECO:0000313" key="2">
    <source>
        <dbReference type="Proteomes" id="UP001165092"/>
    </source>
</evidence>
<dbReference type="InterPro" id="IPR019587">
    <property type="entry name" value="Polyketide_cyclase/dehydratase"/>
</dbReference>
<organism evidence="1 2">
    <name type="scientific">Nocardiopsis ansamitocini</name>
    <dbReference type="NCBI Taxonomy" id="1670832"/>
    <lineage>
        <taxon>Bacteria</taxon>
        <taxon>Bacillati</taxon>
        <taxon>Actinomycetota</taxon>
        <taxon>Actinomycetes</taxon>
        <taxon>Streptosporangiales</taxon>
        <taxon>Nocardiopsidaceae</taxon>
        <taxon>Nocardiopsis</taxon>
    </lineage>
</organism>
<dbReference type="EMBL" id="BSQG01000001">
    <property type="protein sequence ID" value="GLU46076.1"/>
    <property type="molecule type" value="Genomic_DNA"/>
</dbReference>
<dbReference type="CDD" id="cd07819">
    <property type="entry name" value="SRPBCC_2"/>
    <property type="match status" value="1"/>
</dbReference>
<dbReference type="SUPFAM" id="SSF55961">
    <property type="entry name" value="Bet v1-like"/>
    <property type="match status" value="1"/>
</dbReference>
<dbReference type="RefSeq" id="WP_285756938.1">
    <property type="nucleotide sequence ID" value="NZ_BSQG01000001.1"/>
</dbReference>
<proteinExistence type="predicted"/>
<keyword evidence="2" id="KW-1185">Reference proteome</keyword>
<name>A0A9W6P2R4_9ACTN</name>
<dbReference type="InterPro" id="IPR023393">
    <property type="entry name" value="START-like_dom_sf"/>
</dbReference>
<dbReference type="AlphaFoldDB" id="A0A9W6P2R4"/>
<protein>
    <submittedName>
        <fullName evidence="1">Cyclase</fullName>
    </submittedName>
</protein>
<comment type="caution">
    <text evidence="1">The sequence shown here is derived from an EMBL/GenBank/DDBJ whole genome shotgun (WGS) entry which is preliminary data.</text>
</comment>
<gene>
    <name evidence="1" type="ORF">Nans01_04270</name>
</gene>
<dbReference type="PANTHER" id="PTHR39683">
    <property type="entry name" value="CONSERVED PROTEIN TB16.3"/>
    <property type="match status" value="1"/>
</dbReference>
<evidence type="ECO:0000313" key="1">
    <source>
        <dbReference type="EMBL" id="GLU46076.1"/>
    </source>
</evidence>
<dbReference type="PANTHER" id="PTHR39683:SF4">
    <property type="entry name" value="COENZYME Q-BINDING PROTEIN COQ10 START DOMAIN-CONTAINING PROTEIN"/>
    <property type="match status" value="1"/>
</dbReference>
<reference evidence="1" key="1">
    <citation type="submission" date="2023-02" db="EMBL/GenBank/DDBJ databases">
        <title>Nocardiopsis ansamitocini NBRC 112285.</title>
        <authorList>
            <person name="Ichikawa N."/>
            <person name="Sato H."/>
            <person name="Tonouchi N."/>
        </authorList>
    </citation>
    <scope>NUCLEOTIDE SEQUENCE</scope>
    <source>
        <strain evidence="1">NBRC 112285</strain>
    </source>
</reference>
<dbReference type="Gene3D" id="3.30.530.20">
    <property type="match status" value="1"/>
</dbReference>